<dbReference type="AlphaFoldDB" id="A0A562RUS1"/>
<dbReference type="RefSeq" id="WP_222427584.1">
    <property type="nucleotide sequence ID" value="NZ_VLLC01000011.1"/>
</dbReference>
<dbReference type="SUPFAM" id="SSF50475">
    <property type="entry name" value="FMN-binding split barrel"/>
    <property type="match status" value="1"/>
</dbReference>
<name>A0A562RUS1_9BACT</name>
<dbReference type="Gene3D" id="2.30.110.10">
    <property type="entry name" value="Electron Transport, Fmn-binding Protein, Chain A"/>
    <property type="match status" value="1"/>
</dbReference>
<dbReference type="Proteomes" id="UP000318307">
    <property type="component" value="Unassembled WGS sequence"/>
</dbReference>
<reference evidence="1 2" key="1">
    <citation type="submission" date="2019-07" db="EMBL/GenBank/DDBJ databases">
        <title>Genome sequencing of 100 strains of the haloalkaliphilic chemolithoautotrophic sulfur-oxidizing bacterium Thioalkalivibrio.</title>
        <authorList>
            <person name="Muyzer G."/>
        </authorList>
    </citation>
    <scope>NUCLEOTIDE SEQUENCE [LARGE SCALE GENOMIC DNA]</scope>
    <source>
        <strain evidence="1 2">ASO4-4</strain>
    </source>
</reference>
<organism evidence="1 2">
    <name type="scientific">Desulfobotulus alkaliphilus</name>
    <dbReference type="NCBI Taxonomy" id="622671"/>
    <lineage>
        <taxon>Bacteria</taxon>
        <taxon>Pseudomonadati</taxon>
        <taxon>Thermodesulfobacteriota</taxon>
        <taxon>Desulfobacteria</taxon>
        <taxon>Desulfobacterales</taxon>
        <taxon>Desulfobacteraceae</taxon>
        <taxon>Desulfobotulus</taxon>
    </lineage>
</organism>
<dbReference type="InterPro" id="IPR012349">
    <property type="entry name" value="Split_barrel_FMN-bd"/>
</dbReference>
<dbReference type="InterPro" id="IPR024747">
    <property type="entry name" value="Pyridox_Oxase-rel"/>
</dbReference>
<protein>
    <recommendedName>
        <fullName evidence="3">Nitroimidazol reductase NimA-like FMN-containing flavoprotein (Pyridoxamine 5'-phosphate oxidase superfamily)</fullName>
    </recommendedName>
</protein>
<dbReference type="PANTHER" id="PTHR34071">
    <property type="entry name" value="5-NITROIMIDAZOLE ANTIBIOTICS RESISTANCE PROTEIN, NIMA-FAMILY-RELATED PROTEIN-RELATED"/>
    <property type="match status" value="1"/>
</dbReference>
<evidence type="ECO:0000313" key="1">
    <source>
        <dbReference type="EMBL" id="TWI72284.1"/>
    </source>
</evidence>
<keyword evidence="2" id="KW-1185">Reference proteome</keyword>
<gene>
    <name evidence="1" type="ORF">LZ24_01692</name>
</gene>
<comment type="caution">
    <text evidence="1">The sequence shown here is derived from an EMBL/GenBank/DDBJ whole genome shotgun (WGS) entry which is preliminary data.</text>
</comment>
<sequence length="153" mass="17142">MRRMRRPDRQMQEADALCLLNREKYGVLSTVGADRQPYGVPLNFCVIGNGICFHCAPEGHKIDHFTVVPKVSFCVVGRTEVLPPKFSTRYESVIVSGGITEVFEGEKRQALEGLVHKYAPDHLEDGLIYVATSQDKTRVFRISMDAVTGKARD</sequence>
<dbReference type="EMBL" id="VLLC01000011">
    <property type="protein sequence ID" value="TWI72284.1"/>
    <property type="molecule type" value="Genomic_DNA"/>
</dbReference>
<evidence type="ECO:0008006" key="3">
    <source>
        <dbReference type="Google" id="ProtNLM"/>
    </source>
</evidence>
<dbReference type="PANTHER" id="PTHR34071:SF2">
    <property type="entry name" value="FLAVIN-NUCLEOTIDE-BINDING PROTEIN"/>
    <property type="match status" value="1"/>
</dbReference>
<dbReference type="Pfam" id="PF12900">
    <property type="entry name" value="Pyridox_ox_2"/>
    <property type="match status" value="1"/>
</dbReference>
<proteinExistence type="predicted"/>
<accession>A0A562RUS1</accession>
<evidence type="ECO:0000313" key="2">
    <source>
        <dbReference type="Proteomes" id="UP000318307"/>
    </source>
</evidence>